<sequence>MTGTKFNPGDRVRLRANGLVGVVREVGEPGSWSEVRVAWDTLRGTYGYRKRYLELINTPNPKGE</sequence>
<dbReference type="Proteomes" id="UP000037594">
    <property type="component" value="Unassembled WGS sequence"/>
</dbReference>
<organism evidence="1 2">
    <name type="scientific">Mycolicibacterium conceptionense</name>
    <dbReference type="NCBI Taxonomy" id="451644"/>
    <lineage>
        <taxon>Bacteria</taxon>
        <taxon>Bacillati</taxon>
        <taxon>Actinomycetota</taxon>
        <taxon>Actinomycetes</taxon>
        <taxon>Mycobacteriales</taxon>
        <taxon>Mycobacteriaceae</taxon>
        <taxon>Mycolicibacterium</taxon>
    </lineage>
</organism>
<name>A0A0J8WX62_9MYCO</name>
<dbReference type="PATRIC" id="fig|451644.5.peg.3142"/>
<proteinExistence type="predicted"/>
<dbReference type="AlphaFoldDB" id="A0A0J8WX62"/>
<gene>
    <name evidence="1" type="ORF">ACT17_15160</name>
</gene>
<dbReference type="EMBL" id="LFOD01000012">
    <property type="protein sequence ID" value="KMV17619.1"/>
    <property type="molecule type" value="Genomic_DNA"/>
</dbReference>
<evidence type="ECO:0000313" key="2">
    <source>
        <dbReference type="Proteomes" id="UP000037594"/>
    </source>
</evidence>
<reference evidence="1 2" key="1">
    <citation type="submission" date="2015-06" db="EMBL/GenBank/DDBJ databases">
        <title>Genome sequence of Mycobacterium conceptionense strain MLE.</title>
        <authorList>
            <person name="Greninger A.L."/>
            <person name="Cunningham G."/>
            <person name="Chiu C.Y."/>
            <person name="Miller S."/>
        </authorList>
    </citation>
    <scope>NUCLEOTIDE SEQUENCE [LARGE SCALE GENOMIC DNA]</scope>
    <source>
        <strain evidence="1 2">MLE</strain>
    </source>
</reference>
<comment type="caution">
    <text evidence="1">The sequence shown here is derived from an EMBL/GenBank/DDBJ whole genome shotgun (WGS) entry which is preliminary data.</text>
</comment>
<accession>A0A0J8WX62</accession>
<dbReference type="RefSeq" id="WP_048895969.1">
    <property type="nucleotide sequence ID" value="NZ_LFOD01000012.1"/>
</dbReference>
<evidence type="ECO:0000313" key="1">
    <source>
        <dbReference type="EMBL" id="KMV17619.1"/>
    </source>
</evidence>
<protein>
    <submittedName>
        <fullName evidence="1">Uncharacterized protein</fullName>
    </submittedName>
</protein>